<organism evidence="1 2">
    <name type="scientific">Strongylus vulgaris</name>
    <name type="common">Blood worm</name>
    <dbReference type="NCBI Taxonomy" id="40348"/>
    <lineage>
        <taxon>Eukaryota</taxon>
        <taxon>Metazoa</taxon>
        <taxon>Ecdysozoa</taxon>
        <taxon>Nematoda</taxon>
        <taxon>Chromadorea</taxon>
        <taxon>Rhabditida</taxon>
        <taxon>Rhabditina</taxon>
        <taxon>Rhabditomorpha</taxon>
        <taxon>Strongyloidea</taxon>
        <taxon>Strongylidae</taxon>
        <taxon>Strongylus</taxon>
    </lineage>
</organism>
<protein>
    <submittedName>
        <fullName evidence="1">Uncharacterized protein</fullName>
    </submittedName>
</protein>
<reference evidence="1 2" key="1">
    <citation type="submission" date="2018-11" db="EMBL/GenBank/DDBJ databases">
        <authorList>
            <consortium name="Pathogen Informatics"/>
        </authorList>
    </citation>
    <scope>NUCLEOTIDE SEQUENCE [LARGE SCALE GENOMIC DNA]</scope>
</reference>
<dbReference type="AlphaFoldDB" id="A0A3P7LPN5"/>
<name>A0A3P7LPN5_STRVU</name>
<evidence type="ECO:0000313" key="2">
    <source>
        <dbReference type="Proteomes" id="UP000270094"/>
    </source>
</evidence>
<accession>A0A3P7LPN5</accession>
<gene>
    <name evidence="1" type="ORF">SVUK_LOCUS16186</name>
</gene>
<dbReference type="Proteomes" id="UP000270094">
    <property type="component" value="Unassembled WGS sequence"/>
</dbReference>
<sequence>MQQRRGLELWLHQRLSELPRLAGASSEVQHSTSHRTSQFRHDSVSCLRDPAEYVFKAKIDGRSCNEKNRRRWTLRTLEWILREAKSPRGSPPTIWADVFVARWTS</sequence>
<proteinExistence type="predicted"/>
<evidence type="ECO:0000313" key="1">
    <source>
        <dbReference type="EMBL" id="VDM81188.1"/>
    </source>
</evidence>
<dbReference type="EMBL" id="UYYB01111726">
    <property type="protein sequence ID" value="VDM81188.1"/>
    <property type="molecule type" value="Genomic_DNA"/>
</dbReference>
<keyword evidence="2" id="KW-1185">Reference proteome</keyword>
<dbReference type="OrthoDB" id="5815649at2759"/>